<dbReference type="GO" id="GO:0005634">
    <property type="term" value="C:nucleus"/>
    <property type="evidence" value="ECO:0007669"/>
    <property type="project" value="UniProtKB-SubCell"/>
</dbReference>
<dbReference type="Pfam" id="PF11928">
    <property type="entry name" value="DUF3446"/>
    <property type="match status" value="1"/>
</dbReference>
<dbReference type="InterPro" id="IPR021849">
    <property type="entry name" value="EGR_N"/>
</dbReference>
<evidence type="ECO:0000256" key="10">
    <source>
        <dbReference type="RuleBase" id="RU363046"/>
    </source>
</evidence>
<name>A0A5F8GZM1_MONDO</name>
<keyword evidence="9 10" id="KW-0539">Nucleus</keyword>
<reference evidence="13" key="2">
    <citation type="submission" date="2025-08" db="UniProtKB">
        <authorList>
            <consortium name="Ensembl"/>
        </authorList>
    </citation>
    <scope>IDENTIFICATION</scope>
</reference>
<evidence type="ECO:0000256" key="7">
    <source>
        <dbReference type="ARBA" id="ARBA00023125"/>
    </source>
</evidence>
<dbReference type="Proteomes" id="UP000002280">
    <property type="component" value="Chromosome 1"/>
</dbReference>
<feature type="compositionally biased region" description="Low complexity" evidence="11">
    <location>
        <begin position="145"/>
        <end position="164"/>
    </location>
</feature>
<feature type="region of interest" description="Disordered" evidence="11">
    <location>
        <begin position="1"/>
        <end position="20"/>
    </location>
</feature>
<keyword evidence="8 10" id="KW-0804">Transcription</keyword>
<dbReference type="Bgee" id="ENSMODG00000017110">
    <property type="expression patterns" value="Expressed in spermatid and 13 other cell types or tissues"/>
</dbReference>
<evidence type="ECO:0000256" key="1">
    <source>
        <dbReference type="ARBA" id="ARBA00004123"/>
    </source>
</evidence>
<evidence type="ECO:0000256" key="3">
    <source>
        <dbReference type="ARBA" id="ARBA00022737"/>
    </source>
</evidence>
<evidence type="ECO:0000256" key="2">
    <source>
        <dbReference type="ARBA" id="ARBA00022723"/>
    </source>
</evidence>
<reference evidence="13" key="3">
    <citation type="submission" date="2025-09" db="UniProtKB">
        <authorList>
            <consortium name="Ensembl"/>
        </authorList>
    </citation>
    <scope>IDENTIFICATION</scope>
</reference>
<sequence>MRLGVPPGAPSSSWTAWGLRPSHSPSSRSLAGRALSDNIYPVEDLAAAAAATSVSIFPNADLGGPFDQMNGVTGDGMINIDMTGEKRPLDLPYPSSFAPVSAPRNQTFTYMGKFSIDPQYPGASCYPEGIINIVSAGILQGVSAPASTTASSSGSSASPNPLAGGPLGVCTMSQTQPDLDHLYSPPPPPPSVHLGPVKVGGEVLMPSRTQTKAHFMGAAVGDP</sequence>
<evidence type="ECO:0000256" key="5">
    <source>
        <dbReference type="ARBA" id="ARBA00022833"/>
    </source>
</evidence>
<keyword evidence="14" id="KW-1185">Reference proteome</keyword>
<evidence type="ECO:0000256" key="9">
    <source>
        <dbReference type="ARBA" id="ARBA00023242"/>
    </source>
</evidence>
<keyword evidence="3" id="KW-0677">Repeat</keyword>
<proteinExistence type="inferred from homology"/>
<protein>
    <submittedName>
        <fullName evidence="13">Early growth response 2</fullName>
    </submittedName>
</protein>
<evidence type="ECO:0000313" key="14">
    <source>
        <dbReference type="Proteomes" id="UP000002280"/>
    </source>
</evidence>
<reference evidence="13 14" key="1">
    <citation type="journal article" date="2007" name="Nature">
        <title>Genome of the marsupial Monodelphis domestica reveals innovation in non-coding sequences.</title>
        <authorList>
            <person name="Mikkelsen T.S."/>
            <person name="Wakefield M.J."/>
            <person name="Aken B."/>
            <person name="Amemiya C.T."/>
            <person name="Chang J.L."/>
            <person name="Duke S."/>
            <person name="Garber M."/>
            <person name="Gentles A.J."/>
            <person name="Goodstadt L."/>
            <person name="Heger A."/>
            <person name="Jurka J."/>
            <person name="Kamal M."/>
            <person name="Mauceli E."/>
            <person name="Searle S.M."/>
            <person name="Sharpe T."/>
            <person name="Baker M.L."/>
            <person name="Batzer M.A."/>
            <person name="Benos P.V."/>
            <person name="Belov K."/>
            <person name="Clamp M."/>
            <person name="Cook A."/>
            <person name="Cuff J."/>
            <person name="Das R."/>
            <person name="Davidow L."/>
            <person name="Deakin J.E."/>
            <person name="Fazzari M.J."/>
            <person name="Glass J.L."/>
            <person name="Grabherr M."/>
            <person name="Greally J.M."/>
            <person name="Gu W."/>
            <person name="Hore T.A."/>
            <person name="Huttley G.A."/>
            <person name="Kleber M."/>
            <person name="Jirtle R.L."/>
            <person name="Koina E."/>
            <person name="Lee J.T."/>
            <person name="Mahony S."/>
            <person name="Marra M.A."/>
            <person name="Miller R.D."/>
            <person name="Nicholls R.D."/>
            <person name="Oda M."/>
            <person name="Papenfuss A.T."/>
            <person name="Parra Z.E."/>
            <person name="Pollock D.D."/>
            <person name="Ray D.A."/>
            <person name="Schein J.E."/>
            <person name="Speed T.P."/>
            <person name="Thompson K."/>
            <person name="VandeBerg J.L."/>
            <person name="Wade C.M."/>
            <person name="Walker J.A."/>
            <person name="Waters P.D."/>
            <person name="Webber C."/>
            <person name="Weidman J.R."/>
            <person name="Xie X."/>
            <person name="Zody M.C."/>
            <person name="Baldwin J."/>
            <person name="Abdouelleil A."/>
            <person name="Abdulkadir J."/>
            <person name="Abebe A."/>
            <person name="Abera B."/>
            <person name="Abreu J."/>
            <person name="Acer S.C."/>
            <person name="Aftuck L."/>
            <person name="Alexander A."/>
            <person name="An P."/>
            <person name="Anderson E."/>
            <person name="Anderson S."/>
            <person name="Arachi H."/>
            <person name="Azer M."/>
            <person name="Bachantsang P."/>
            <person name="Barry A."/>
            <person name="Bayul T."/>
            <person name="Berlin A."/>
            <person name="Bessette D."/>
            <person name="Bloom T."/>
            <person name="Bloom T."/>
            <person name="Boguslavskiy L."/>
            <person name="Bonnet C."/>
            <person name="Boukhgalter B."/>
            <person name="Bourzgui I."/>
            <person name="Brown A."/>
            <person name="Cahill P."/>
            <person name="Channer S."/>
            <person name="Cheshatsang Y."/>
            <person name="Chuda L."/>
            <person name="Citroen M."/>
            <person name="Collymore A."/>
            <person name="Cooke P."/>
            <person name="Costello M."/>
            <person name="D'Aco K."/>
            <person name="Daza R."/>
            <person name="De Haan G."/>
            <person name="DeGray S."/>
            <person name="DeMaso C."/>
            <person name="Dhargay N."/>
            <person name="Dooley K."/>
            <person name="Dooley E."/>
            <person name="Doricent M."/>
            <person name="Dorje P."/>
            <person name="Dorjee K."/>
            <person name="Dupes A."/>
            <person name="Elong R."/>
            <person name="Falk J."/>
            <person name="Farina A."/>
            <person name="Faro S."/>
            <person name="Ferguson D."/>
            <person name="Fisher S."/>
            <person name="Foley C.D."/>
            <person name="Franke A."/>
            <person name="Friedrich D."/>
            <person name="Gadbois L."/>
            <person name="Gearin G."/>
            <person name="Gearin C.R."/>
            <person name="Giannoukos G."/>
            <person name="Goode T."/>
            <person name="Graham J."/>
            <person name="Grandbois E."/>
            <person name="Grewal S."/>
            <person name="Gyaltsen K."/>
            <person name="Hafez N."/>
            <person name="Hagos B."/>
            <person name="Hall J."/>
            <person name="Henson C."/>
            <person name="Hollinger A."/>
            <person name="Honan T."/>
            <person name="Huard M.D."/>
            <person name="Hughes L."/>
            <person name="Hurhula B."/>
            <person name="Husby M.E."/>
            <person name="Kamat A."/>
            <person name="Kanga B."/>
            <person name="Kashin S."/>
            <person name="Khazanovich D."/>
            <person name="Kisner P."/>
            <person name="Lance K."/>
            <person name="Lara M."/>
            <person name="Lee W."/>
            <person name="Lennon N."/>
            <person name="Letendre F."/>
            <person name="LeVine R."/>
            <person name="Lipovsky A."/>
            <person name="Liu X."/>
            <person name="Liu J."/>
            <person name="Liu S."/>
            <person name="Lokyitsang T."/>
            <person name="Lokyitsang Y."/>
            <person name="Lubonja R."/>
            <person name="Lui A."/>
            <person name="MacDonald P."/>
            <person name="Magnisalis V."/>
            <person name="Maru K."/>
            <person name="Matthews C."/>
            <person name="McCusker W."/>
            <person name="McDonough S."/>
            <person name="Mehta T."/>
            <person name="Meldrim J."/>
            <person name="Meneus L."/>
            <person name="Mihai O."/>
            <person name="Mihalev A."/>
            <person name="Mihova T."/>
            <person name="Mittelman R."/>
            <person name="Mlenga V."/>
            <person name="Montmayeur A."/>
            <person name="Mulrain L."/>
            <person name="Navidi A."/>
            <person name="Naylor J."/>
            <person name="Negash T."/>
            <person name="Nguyen T."/>
            <person name="Nguyen N."/>
            <person name="Nicol R."/>
            <person name="Norbu C."/>
            <person name="Norbu N."/>
            <person name="Novod N."/>
            <person name="O'Neill B."/>
            <person name="Osman S."/>
            <person name="Markiewicz E."/>
            <person name="Oyono O.L."/>
            <person name="Patti C."/>
            <person name="Phunkhang P."/>
            <person name="Pierre F."/>
            <person name="Priest M."/>
            <person name="Raghuraman S."/>
            <person name="Rege F."/>
            <person name="Reyes R."/>
            <person name="Rise C."/>
            <person name="Rogov P."/>
            <person name="Ross K."/>
            <person name="Ryan E."/>
            <person name="Settipalli S."/>
            <person name="Shea T."/>
            <person name="Sherpa N."/>
            <person name="Shi L."/>
            <person name="Shih D."/>
            <person name="Sparrow T."/>
            <person name="Spaulding J."/>
            <person name="Stalker J."/>
            <person name="Stange-Thomann N."/>
            <person name="Stavropoulos S."/>
            <person name="Stone C."/>
            <person name="Strader C."/>
            <person name="Tesfaye S."/>
            <person name="Thomson T."/>
            <person name="Thoulutsang Y."/>
            <person name="Thoulutsang D."/>
            <person name="Topham K."/>
            <person name="Topping I."/>
            <person name="Tsamla T."/>
            <person name="Vassiliev H."/>
            <person name="Vo A."/>
            <person name="Wangchuk T."/>
            <person name="Wangdi T."/>
            <person name="Weiand M."/>
            <person name="Wilkinson J."/>
            <person name="Wilson A."/>
            <person name="Yadav S."/>
            <person name="Young G."/>
            <person name="Yu Q."/>
            <person name="Zembek L."/>
            <person name="Zhong D."/>
            <person name="Zimmer A."/>
            <person name="Zwirko Z."/>
            <person name="Jaffe D.B."/>
            <person name="Alvarez P."/>
            <person name="Brockman W."/>
            <person name="Butler J."/>
            <person name="Chin C."/>
            <person name="Gnerre S."/>
            <person name="MacCallum I."/>
            <person name="Graves J.A."/>
            <person name="Ponting C.P."/>
            <person name="Breen M."/>
            <person name="Samollow P.B."/>
            <person name="Lander E.S."/>
            <person name="Lindblad-Toh K."/>
        </authorList>
    </citation>
    <scope>NUCLEOTIDE SEQUENCE [LARGE SCALE GENOMIC DNA]</scope>
</reference>
<evidence type="ECO:0000256" key="8">
    <source>
        <dbReference type="ARBA" id="ARBA00023163"/>
    </source>
</evidence>
<dbReference type="AlphaFoldDB" id="A0A5F8GZM1"/>
<dbReference type="GeneTree" id="ENSGT00940000158394"/>
<gene>
    <name evidence="13" type="primary">EGR2</name>
</gene>
<feature type="domain" description="Early growth response N-terminal" evidence="12">
    <location>
        <begin position="112"/>
        <end position="192"/>
    </location>
</feature>
<keyword evidence="7 10" id="KW-0238">DNA-binding</keyword>
<dbReference type="GO" id="GO:0003677">
    <property type="term" value="F:DNA binding"/>
    <property type="evidence" value="ECO:0007669"/>
    <property type="project" value="UniProtKB-KW"/>
</dbReference>
<evidence type="ECO:0000256" key="11">
    <source>
        <dbReference type="SAM" id="MobiDB-lite"/>
    </source>
</evidence>
<keyword evidence="5 10" id="KW-0862">Zinc</keyword>
<evidence type="ECO:0000259" key="12">
    <source>
        <dbReference type="Pfam" id="PF11928"/>
    </source>
</evidence>
<keyword evidence="2 10" id="KW-0479">Metal-binding</keyword>
<evidence type="ECO:0000256" key="6">
    <source>
        <dbReference type="ARBA" id="ARBA00023015"/>
    </source>
</evidence>
<keyword evidence="4 10" id="KW-0863">Zinc-finger</keyword>
<accession>A0A5F8GZM1</accession>
<comment type="subcellular location">
    <subcellularLocation>
        <location evidence="1 10">Nucleus</location>
    </subcellularLocation>
</comment>
<comment type="similarity">
    <text evidence="10">Belongs to the EGR C2H2-type zinc-finger protein family.</text>
</comment>
<evidence type="ECO:0000256" key="4">
    <source>
        <dbReference type="ARBA" id="ARBA00022771"/>
    </source>
</evidence>
<dbReference type="Ensembl" id="ENSMODT00000064019.1">
    <property type="protein sequence ID" value="ENSMODP00000052556.1"/>
    <property type="gene ID" value="ENSMODG00000017110.4"/>
</dbReference>
<organism evidence="13 14">
    <name type="scientific">Monodelphis domestica</name>
    <name type="common">Gray short-tailed opossum</name>
    <dbReference type="NCBI Taxonomy" id="13616"/>
    <lineage>
        <taxon>Eukaryota</taxon>
        <taxon>Metazoa</taxon>
        <taxon>Chordata</taxon>
        <taxon>Craniata</taxon>
        <taxon>Vertebrata</taxon>
        <taxon>Euteleostomi</taxon>
        <taxon>Mammalia</taxon>
        <taxon>Metatheria</taxon>
        <taxon>Didelphimorphia</taxon>
        <taxon>Didelphidae</taxon>
        <taxon>Monodelphis</taxon>
    </lineage>
</organism>
<dbReference type="GO" id="GO:0008270">
    <property type="term" value="F:zinc ion binding"/>
    <property type="evidence" value="ECO:0007669"/>
    <property type="project" value="UniProtKB-KW"/>
</dbReference>
<feature type="region of interest" description="Disordered" evidence="11">
    <location>
        <begin position="145"/>
        <end position="167"/>
    </location>
</feature>
<evidence type="ECO:0000313" key="13">
    <source>
        <dbReference type="Ensembl" id="ENSMODP00000052556.1"/>
    </source>
</evidence>
<keyword evidence="6 10" id="KW-0805">Transcription regulation</keyword>